<evidence type="ECO:0000256" key="1">
    <source>
        <dbReference type="SAM" id="MobiDB-lite"/>
    </source>
</evidence>
<evidence type="ECO:0000313" key="2">
    <source>
        <dbReference type="EMBL" id="SFV65094.1"/>
    </source>
</evidence>
<dbReference type="PROSITE" id="PS51257">
    <property type="entry name" value="PROKAR_LIPOPROTEIN"/>
    <property type="match status" value="1"/>
</dbReference>
<feature type="compositionally biased region" description="Polar residues" evidence="1">
    <location>
        <begin position="254"/>
        <end position="263"/>
    </location>
</feature>
<gene>
    <name evidence="2" type="ORF">MNB_SV-13-1689</name>
</gene>
<name>A0A1W1CH52_9ZZZZ</name>
<reference evidence="2" key="1">
    <citation type="submission" date="2016-10" db="EMBL/GenBank/DDBJ databases">
        <authorList>
            <person name="de Groot N.N."/>
        </authorList>
    </citation>
    <scope>NUCLEOTIDE SEQUENCE</scope>
</reference>
<feature type="region of interest" description="Disordered" evidence="1">
    <location>
        <begin position="181"/>
        <end position="263"/>
    </location>
</feature>
<dbReference type="EMBL" id="FPHM01000089">
    <property type="protein sequence ID" value="SFV65094.1"/>
    <property type="molecule type" value="Genomic_DNA"/>
</dbReference>
<accession>A0A1W1CH52</accession>
<dbReference type="AlphaFoldDB" id="A0A1W1CH52"/>
<proteinExistence type="predicted"/>
<organism evidence="2">
    <name type="scientific">hydrothermal vent metagenome</name>
    <dbReference type="NCBI Taxonomy" id="652676"/>
    <lineage>
        <taxon>unclassified sequences</taxon>
        <taxon>metagenomes</taxon>
        <taxon>ecological metagenomes</taxon>
    </lineage>
</organism>
<sequence length="263" mass="27998">MKKVLSKICLSLPAFVLIGCGGGGSSTEGTAFYVDAAVEGVTVTCGDKVSLTDTTGAFTYVEGQVCSFTIGDVVLRQTSGMTEGSVVFEDNLPVAQFLQSLDRDNNPSNGISVSAEVIEVLKNNGITELPKDEAELEAIVNILQEKGTAYFGNSVSKAEAQEHLNQTRNSFDDSQVIHGEDKENGTQQQPEGTPEKPNGTQQQPEGTPEKPNGTQQQPEGTPEKPNGTQQQPEGTPEKPNDMQQPEGTPEKPDGTQQQPNGTM</sequence>
<protein>
    <submittedName>
        <fullName evidence="2">Uncharacterized protein</fullName>
    </submittedName>
</protein>